<dbReference type="PANTHER" id="PTHR30204:SF98">
    <property type="entry name" value="HTH-TYPE TRANSCRIPTIONAL REGULATOR ADHR"/>
    <property type="match status" value="1"/>
</dbReference>
<dbReference type="InterPro" id="IPR009061">
    <property type="entry name" value="DNA-bd_dom_put_sf"/>
</dbReference>
<organism evidence="4 6">
    <name type="scientific">Trichococcus ilyis</name>
    <dbReference type="NCBI Taxonomy" id="640938"/>
    <lineage>
        <taxon>Bacteria</taxon>
        <taxon>Bacillati</taxon>
        <taxon>Bacillota</taxon>
        <taxon>Bacilli</taxon>
        <taxon>Lactobacillales</taxon>
        <taxon>Carnobacteriaceae</taxon>
        <taxon>Trichococcus</taxon>
    </lineage>
</organism>
<dbReference type="STRING" id="640938.TR210_714"/>
<evidence type="ECO:0000313" key="4">
    <source>
        <dbReference type="EMBL" id="CZQ88583.1"/>
    </source>
</evidence>
<dbReference type="GO" id="GO:0003700">
    <property type="term" value="F:DNA-binding transcription factor activity"/>
    <property type="evidence" value="ECO:0007669"/>
    <property type="project" value="InterPro"/>
</dbReference>
<dbReference type="SUPFAM" id="SSF46955">
    <property type="entry name" value="Putative DNA-binding domain"/>
    <property type="match status" value="1"/>
</dbReference>
<dbReference type="EMBL" id="FJNB01000004">
    <property type="protein sequence ID" value="CZQ88583.1"/>
    <property type="molecule type" value="Genomic_DNA"/>
</dbReference>
<dbReference type="OrthoDB" id="6006at2"/>
<dbReference type="Pfam" id="PF13411">
    <property type="entry name" value="MerR_1"/>
    <property type="match status" value="1"/>
</dbReference>
<keyword evidence="1 5" id="KW-0238">DNA-binding</keyword>
<sequence length="120" mass="13522">MKIAQVSKEKKVSIDSLRYYERIGLLPPVKRIAGSTRDYSEQDLRWLDLVIAVRSAGLSLEPLIDYVQLCGAGSHTVPARRDLWVDECDLLEEKIQALQATLAQLRGKADHYEALLKGEN</sequence>
<accession>A0A143YGE1</accession>
<dbReference type="PROSITE" id="PS50937">
    <property type="entry name" value="HTH_MERR_2"/>
    <property type="match status" value="1"/>
</dbReference>
<evidence type="ECO:0000256" key="1">
    <source>
        <dbReference type="ARBA" id="ARBA00023125"/>
    </source>
</evidence>
<dbReference type="EMBL" id="FNYT01000004">
    <property type="protein sequence ID" value="SEI88146.1"/>
    <property type="molecule type" value="Genomic_DNA"/>
</dbReference>
<name>A0A143YGE1_9LACT</name>
<gene>
    <name evidence="5" type="ORF">SAMN05216375_104143</name>
    <name evidence="4" type="ORF">TR210_714</name>
</gene>
<evidence type="ECO:0000256" key="2">
    <source>
        <dbReference type="SAM" id="Coils"/>
    </source>
</evidence>
<protein>
    <submittedName>
        <fullName evidence="5">DNA-binding transcriptional regulator, MerR family</fullName>
    </submittedName>
    <submittedName>
        <fullName evidence="4">Helix turn helix mercury resistance</fullName>
    </submittedName>
</protein>
<keyword evidence="2" id="KW-0175">Coiled coil</keyword>
<dbReference type="GO" id="GO:0003677">
    <property type="term" value="F:DNA binding"/>
    <property type="evidence" value="ECO:0007669"/>
    <property type="project" value="UniProtKB-KW"/>
</dbReference>
<evidence type="ECO:0000313" key="5">
    <source>
        <dbReference type="EMBL" id="SEI88146.1"/>
    </source>
</evidence>
<dbReference type="AlphaFoldDB" id="A0A143YGE1"/>
<reference evidence="5 7" key="2">
    <citation type="submission" date="2016-10" db="EMBL/GenBank/DDBJ databases">
        <authorList>
            <person name="Varghese N."/>
            <person name="Submissions S."/>
        </authorList>
    </citation>
    <scope>NUCLEOTIDE SEQUENCE [LARGE SCALE GENOMIC DNA]</scope>
    <source>
        <strain evidence="5 7">DSM 22150</strain>
    </source>
</reference>
<dbReference type="RefSeq" id="WP_068621649.1">
    <property type="nucleotide sequence ID" value="NZ_FJNB01000004.1"/>
</dbReference>
<evidence type="ECO:0000313" key="6">
    <source>
        <dbReference type="Proteomes" id="UP000076878"/>
    </source>
</evidence>
<dbReference type="Proteomes" id="UP000199280">
    <property type="component" value="Unassembled WGS sequence"/>
</dbReference>
<feature type="domain" description="HTH merR-type" evidence="3">
    <location>
        <begin position="1"/>
        <end position="69"/>
    </location>
</feature>
<dbReference type="InterPro" id="IPR000551">
    <property type="entry name" value="MerR-type_HTH_dom"/>
</dbReference>
<dbReference type="PANTHER" id="PTHR30204">
    <property type="entry name" value="REDOX-CYCLING DRUG-SENSING TRANSCRIPTIONAL ACTIVATOR SOXR"/>
    <property type="match status" value="1"/>
</dbReference>
<proteinExistence type="predicted"/>
<dbReference type="InterPro" id="IPR047057">
    <property type="entry name" value="MerR_fam"/>
</dbReference>
<dbReference type="Proteomes" id="UP000076878">
    <property type="component" value="Unassembled WGS sequence"/>
</dbReference>
<evidence type="ECO:0000313" key="7">
    <source>
        <dbReference type="Proteomes" id="UP000199280"/>
    </source>
</evidence>
<feature type="coiled-coil region" evidence="2">
    <location>
        <begin position="81"/>
        <end position="115"/>
    </location>
</feature>
<keyword evidence="7" id="KW-1185">Reference proteome</keyword>
<dbReference type="SMART" id="SM00422">
    <property type="entry name" value="HTH_MERR"/>
    <property type="match status" value="1"/>
</dbReference>
<evidence type="ECO:0000259" key="3">
    <source>
        <dbReference type="PROSITE" id="PS50937"/>
    </source>
</evidence>
<reference evidence="4 6" key="1">
    <citation type="submission" date="2016-02" db="EMBL/GenBank/DDBJ databases">
        <authorList>
            <person name="Wen L."/>
            <person name="He K."/>
            <person name="Yang H."/>
        </authorList>
    </citation>
    <scope>NUCLEOTIDE SEQUENCE [LARGE SCALE GENOMIC DNA]</scope>
    <source>
        <strain evidence="4">Trichococcus_R210</strain>
    </source>
</reference>
<dbReference type="CDD" id="cd01109">
    <property type="entry name" value="HTH_YyaN"/>
    <property type="match status" value="1"/>
</dbReference>
<dbReference type="Gene3D" id="1.10.1660.10">
    <property type="match status" value="1"/>
</dbReference>